<sequence length="1031" mass="112073">MSIKWKTIVGIALLETFFLAILIWQAVNYLTVSNQQALSKRAGDTVNLIESVVKDAVISMDLATLEEVAGQVVQLEEVVYVQITDDSGYLAAAGNLPESTFSADSDFQSVDDGVYDTRTGIVESGYSFGQIELGISVDSLNALVAEARQRFLVIAGLELVLVALCSWLLATLLTRRITQLRKAAEAAQKGQWLRLSSAGKGDELGQTMQAFDQMSHALGEREQRLKDTIASLEEKNQRLDDQRKEMQLLQRQTQQAQELRSSIVDSSLDALLSIDSEGRIIEYSKSAVEMLGWTREEAMGRDMATMLIPEQYRSAHAAGMQKFLETGEGPLIGKRIEAVALHRRGHQFPIELALMATYLENDVVVTATLRDITERKASEAALIEAKSTAEEASLAKSRFLSHMSHEIRSPLNAVLGALEVLGQGQDLSPDMQKMIGIARGSGNALLHVINDVLDFSRIEAGQIEVREEIFSLGPIVREVFAAIMTRPSKPDLTLAFLADAFSPLRVCADPDRVRQVLTILVDNAFKFTQSGSITVAPRQIEVDGETMWQVDVHDTGPGIPESMIDAVFGEFEQVDAARDTGYGGTGLGLTIARQLVQLMGGSVSVVSTEREGSCFSFTVKAAQPEGKQKNELAAPAQRAVDVAMVVSDRGLAFALAEWAEHTGLNVVANTDGVNHQMSWLSQSSVADERILLVDTPSLAELPVPEVGDWRILKLGEASDERNVESLGGGTLFAENLIAAIFEPASQSSTLGARSDEGLHMAAAPPEQPLSPDEAEHRLLLVDDVEANRLVAAAVLQRHGYRLDHAEDGEQAVAMAGKQPYHAILMDVRMPKMNGLQATEIIRKGHGPNARTKIIALTANAETSEIDRCREAGMDDFVSKPFQVTTLISAVAQRRQNNEDTTMTSTAAFENEEVLNEPALAQLATDTSWETIPMMLSIFIREIKNRWSAVEAAFAEGDIGELREQAHALKSCSGTYGGARLSAVAKSLEYAAAEHQTDLLAGLVATLATVAEETEKAYSQKMTALEEKIASE</sequence>
<evidence type="ECO:0000256" key="15">
    <source>
        <dbReference type="PROSITE-ProRule" id="PRU00169"/>
    </source>
</evidence>
<evidence type="ECO:0000256" key="8">
    <source>
        <dbReference type="ARBA" id="ARBA00022741"/>
    </source>
</evidence>
<evidence type="ECO:0000313" key="23">
    <source>
        <dbReference type="EMBL" id="MEA1079578.1"/>
    </source>
</evidence>
<gene>
    <name evidence="23" type="ORF">U5822_02790</name>
</gene>
<comment type="catalytic activity">
    <reaction evidence="1">
        <text>ATP + protein L-histidine = ADP + protein N-phospho-L-histidine.</text>
        <dbReference type="EC" id="2.7.13.3"/>
    </reaction>
</comment>
<dbReference type="Pfam" id="PF01627">
    <property type="entry name" value="Hpt"/>
    <property type="match status" value="1"/>
</dbReference>
<dbReference type="Gene3D" id="1.20.120.160">
    <property type="entry name" value="HPT domain"/>
    <property type="match status" value="1"/>
</dbReference>
<keyword evidence="9" id="KW-0418">Kinase</keyword>
<dbReference type="CDD" id="cd00082">
    <property type="entry name" value="HisKA"/>
    <property type="match status" value="1"/>
</dbReference>
<dbReference type="InterPro" id="IPR005467">
    <property type="entry name" value="His_kinase_dom"/>
</dbReference>
<dbReference type="Proteomes" id="UP001305746">
    <property type="component" value="Unassembled WGS sequence"/>
</dbReference>
<evidence type="ECO:0000256" key="17">
    <source>
        <dbReference type="SAM" id="Phobius"/>
    </source>
</evidence>
<dbReference type="InterPro" id="IPR004358">
    <property type="entry name" value="Sig_transdc_His_kin-like_C"/>
</dbReference>
<dbReference type="InterPro" id="IPR000014">
    <property type="entry name" value="PAS"/>
</dbReference>
<evidence type="ECO:0000256" key="10">
    <source>
        <dbReference type="ARBA" id="ARBA00022840"/>
    </source>
</evidence>
<keyword evidence="8" id="KW-0547">Nucleotide-binding</keyword>
<dbReference type="CDD" id="cd17546">
    <property type="entry name" value="REC_hyHK_CKI1_RcsC-like"/>
    <property type="match status" value="1"/>
</dbReference>
<dbReference type="PANTHER" id="PTHR45339">
    <property type="entry name" value="HYBRID SIGNAL TRANSDUCTION HISTIDINE KINASE J"/>
    <property type="match status" value="1"/>
</dbReference>
<dbReference type="InterPro" id="IPR001789">
    <property type="entry name" value="Sig_transdc_resp-reg_receiver"/>
</dbReference>
<feature type="transmembrane region" description="Helical" evidence="17">
    <location>
        <begin position="7"/>
        <end position="27"/>
    </location>
</feature>
<keyword evidence="24" id="KW-1185">Reference proteome</keyword>
<evidence type="ECO:0000256" key="4">
    <source>
        <dbReference type="ARBA" id="ARBA00022475"/>
    </source>
</evidence>
<dbReference type="PROSITE" id="PS50112">
    <property type="entry name" value="PAS"/>
    <property type="match status" value="1"/>
</dbReference>
<evidence type="ECO:0000256" key="14">
    <source>
        <dbReference type="PROSITE-ProRule" id="PRU00110"/>
    </source>
</evidence>
<feature type="domain" description="HPt" evidence="22">
    <location>
        <begin position="927"/>
        <end position="1016"/>
    </location>
</feature>
<dbReference type="InterPro" id="IPR003661">
    <property type="entry name" value="HisK_dim/P_dom"/>
</dbReference>
<dbReference type="EC" id="2.7.13.3" evidence="3"/>
<dbReference type="InterPro" id="IPR003594">
    <property type="entry name" value="HATPase_dom"/>
</dbReference>
<evidence type="ECO:0000259" key="19">
    <source>
        <dbReference type="PROSITE" id="PS50110"/>
    </source>
</evidence>
<dbReference type="InterPro" id="IPR008207">
    <property type="entry name" value="Sig_transdc_His_kin_Hpt_dom"/>
</dbReference>
<feature type="modified residue" description="4-aspartylphosphate" evidence="15">
    <location>
        <position position="826"/>
    </location>
</feature>
<dbReference type="NCBIfam" id="TIGR00229">
    <property type="entry name" value="sensory_box"/>
    <property type="match status" value="1"/>
</dbReference>
<evidence type="ECO:0000259" key="18">
    <source>
        <dbReference type="PROSITE" id="PS50109"/>
    </source>
</evidence>
<dbReference type="SUPFAM" id="SSF55785">
    <property type="entry name" value="PYP-like sensor domain (PAS domain)"/>
    <property type="match status" value="1"/>
</dbReference>
<evidence type="ECO:0000259" key="20">
    <source>
        <dbReference type="PROSITE" id="PS50112"/>
    </source>
</evidence>
<evidence type="ECO:0000256" key="3">
    <source>
        <dbReference type="ARBA" id="ARBA00012438"/>
    </source>
</evidence>
<keyword evidence="13 17" id="KW-0472">Membrane</keyword>
<dbReference type="SUPFAM" id="SSF55874">
    <property type="entry name" value="ATPase domain of HSP90 chaperone/DNA topoisomerase II/histidine kinase"/>
    <property type="match status" value="1"/>
</dbReference>
<dbReference type="SMART" id="SM00304">
    <property type="entry name" value="HAMP"/>
    <property type="match status" value="1"/>
</dbReference>
<evidence type="ECO:0000256" key="13">
    <source>
        <dbReference type="ARBA" id="ARBA00023136"/>
    </source>
</evidence>
<dbReference type="InterPro" id="IPR035965">
    <property type="entry name" value="PAS-like_dom_sf"/>
</dbReference>
<keyword evidence="6" id="KW-0808">Transferase</keyword>
<dbReference type="RefSeq" id="WP_322854097.1">
    <property type="nucleotide sequence ID" value="NZ_JAYDCJ010000001.1"/>
</dbReference>
<dbReference type="InterPro" id="IPR036641">
    <property type="entry name" value="HPT_dom_sf"/>
</dbReference>
<evidence type="ECO:0000313" key="24">
    <source>
        <dbReference type="Proteomes" id="UP001305746"/>
    </source>
</evidence>
<proteinExistence type="predicted"/>
<evidence type="ECO:0000256" key="12">
    <source>
        <dbReference type="ARBA" id="ARBA00023012"/>
    </source>
</evidence>
<dbReference type="Pfam" id="PF00989">
    <property type="entry name" value="PAS"/>
    <property type="match status" value="1"/>
</dbReference>
<dbReference type="SMART" id="SM00388">
    <property type="entry name" value="HisKA"/>
    <property type="match status" value="1"/>
</dbReference>
<feature type="domain" description="PAS" evidence="20">
    <location>
        <begin position="256"/>
        <end position="327"/>
    </location>
</feature>
<dbReference type="SUPFAM" id="SSF52172">
    <property type="entry name" value="CheY-like"/>
    <property type="match status" value="1"/>
</dbReference>
<feature type="domain" description="Response regulatory" evidence="19">
    <location>
        <begin position="777"/>
        <end position="894"/>
    </location>
</feature>
<accession>A0ABU5NUT0</accession>
<dbReference type="PROSITE" id="PS50894">
    <property type="entry name" value="HPT"/>
    <property type="match status" value="1"/>
</dbReference>
<keyword evidence="4" id="KW-1003">Cell membrane</keyword>
<dbReference type="Pfam" id="PF00072">
    <property type="entry name" value="Response_reg"/>
    <property type="match status" value="1"/>
</dbReference>
<dbReference type="Gene3D" id="6.10.340.10">
    <property type="match status" value="1"/>
</dbReference>
<feature type="modified residue" description="Phosphohistidine" evidence="14">
    <location>
        <position position="966"/>
    </location>
</feature>
<evidence type="ECO:0000256" key="2">
    <source>
        <dbReference type="ARBA" id="ARBA00004651"/>
    </source>
</evidence>
<protein>
    <recommendedName>
        <fullName evidence="3">histidine kinase</fullName>
        <ecNumber evidence="3">2.7.13.3</ecNumber>
    </recommendedName>
</protein>
<dbReference type="SMART" id="SM00387">
    <property type="entry name" value="HATPase_c"/>
    <property type="match status" value="1"/>
</dbReference>
<dbReference type="PROSITE" id="PS50885">
    <property type="entry name" value="HAMP"/>
    <property type="match status" value="1"/>
</dbReference>
<keyword evidence="7 17" id="KW-0812">Transmembrane</keyword>
<dbReference type="CDD" id="cd06225">
    <property type="entry name" value="HAMP"/>
    <property type="match status" value="1"/>
</dbReference>
<feature type="domain" description="Histidine kinase" evidence="18">
    <location>
        <begin position="402"/>
        <end position="623"/>
    </location>
</feature>
<comment type="subcellular location">
    <subcellularLocation>
        <location evidence="2">Cell membrane</location>
        <topology evidence="2">Multi-pass membrane protein</topology>
    </subcellularLocation>
</comment>
<reference evidence="23 24" key="1">
    <citation type="submission" date="2023-12" db="EMBL/GenBank/DDBJ databases">
        <title>Marinobacter qingdaonensis sp. nov., isolated from the intertidal sediment of Qingdao, PR China.</title>
        <authorList>
            <person name="Li Y."/>
        </authorList>
    </citation>
    <scope>NUCLEOTIDE SEQUENCE [LARGE SCALE GENOMIC DNA]</scope>
    <source>
        <strain evidence="23 24">ASW11-75</strain>
    </source>
</reference>
<keyword evidence="5 15" id="KW-0597">Phosphoprotein</keyword>
<dbReference type="Gene3D" id="3.30.565.10">
    <property type="entry name" value="Histidine kinase-like ATPase, C-terminal domain"/>
    <property type="match status" value="1"/>
</dbReference>
<feature type="domain" description="HAMP" evidence="21">
    <location>
        <begin position="171"/>
        <end position="223"/>
    </location>
</feature>
<feature type="coiled-coil region" evidence="16">
    <location>
        <begin position="222"/>
        <end position="259"/>
    </location>
</feature>
<dbReference type="Pfam" id="PF00672">
    <property type="entry name" value="HAMP"/>
    <property type="match status" value="1"/>
</dbReference>
<comment type="caution">
    <text evidence="23">The sequence shown here is derived from an EMBL/GenBank/DDBJ whole genome shotgun (WGS) entry which is preliminary data.</text>
</comment>
<dbReference type="SMART" id="SM00091">
    <property type="entry name" value="PAS"/>
    <property type="match status" value="1"/>
</dbReference>
<dbReference type="InterPro" id="IPR013767">
    <property type="entry name" value="PAS_fold"/>
</dbReference>
<dbReference type="PRINTS" id="PR00344">
    <property type="entry name" value="BCTRLSENSOR"/>
</dbReference>
<evidence type="ECO:0000259" key="22">
    <source>
        <dbReference type="PROSITE" id="PS50894"/>
    </source>
</evidence>
<keyword evidence="16" id="KW-0175">Coiled coil</keyword>
<organism evidence="23 24">
    <name type="scientific">Marinobacter qingdaonensis</name>
    <dbReference type="NCBI Taxonomy" id="3108486"/>
    <lineage>
        <taxon>Bacteria</taxon>
        <taxon>Pseudomonadati</taxon>
        <taxon>Pseudomonadota</taxon>
        <taxon>Gammaproteobacteria</taxon>
        <taxon>Pseudomonadales</taxon>
        <taxon>Marinobacteraceae</taxon>
        <taxon>Marinobacter</taxon>
    </lineage>
</organism>
<evidence type="ECO:0000256" key="7">
    <source>
        <dbReference type="ARBA" id="ARBA00022692"/>
    </source>
</evidence>
<dbReference type="Gene3D" id="3.40.50.2300">
    <property type="match status" value="1"/>
</dbReference>
<keyword evidence="10 23" id="KW-0067">ATP-binding</keyword>
<evidence type="ECO:0000256" key="1">
    <source>
        <dbReference type="ARBA" id="ARBA00000085"/>
    </source>
</evidence>
<dbReference type="PROSITE" id="PS50110">
    <property type="entry name" value="RESPONSE_REGULATORY"/>
    <property type="match status" value="1"/>
</dbReference>
<dbReference type="InterPro" id="IPR011006">
    <property type="entry name" value="CheY-like_superfamily"/>
</dbReference>
<dbReference type="Pfam" id="PF02518">
    <property type="entry name" value="HATPase_c"/>
    <property type="match status" value="1"/>
</dbReference>
<dbReference type="EMBL" id="JAYDCJ010000001">
    <property type="protein sequence ID" value="MEA1079578.1"/>
    <property type="molecule type" value="Genomic_DNA"/>
</dbReference>
<evidence type="ECO:0000256" key="11">
    <source>
        <dbReference type="ARBA" id="ARBA00022989"/>
    </source>
</evidence>
<dbReference type="InterPro" id="IPR036097">
    <property type="entry name" value="HisK_dim/P_sf"/>
</dbReference>
<evidence type="ECO:0000256" key="6">
    <source>
        <dbReference type="ARBA" id="ARBA00022679"/>
    </source>
</evidence>
<dbReference type="InterPro" id="IPR036890">
    <property type="entry name" value="HATPase_C_sf"/>
</dbReference>
<dbReference type="CDD" id="cd00130">
    <property type="entry name" value="PAS"/>
    <property type="match status" value="1"/>
</dbReference>
<dbReference type="SUPFAM" id="SSF47384">
    <property type="entry name" value="Homodimeric domain of signal transducing histidine kinase"/>
    <property type="match status" value="1"/>
</dbReference>
<evidence type="ECO:0000256" key="5">
    <source>
        <dbReference type="ARBA" id="ARBA00022553"/>
    </source>
</evidence>
<evidence type="ECO:0000256" key="9">
    <source>
        <dbReference type="ARBA" id="ARBA00022777"/>
    </source>
</evidence>
<dbReference type="SMART" id="SM00448">
    <property type="entry name" value="REC"/>
    <property type="match status" value="1"/>
</dbReference>
<keyword evidence="11 17" id="KW-1133">Transmembrane helix</keyword>
<evidence type="ECO:0000256" key="16">
    <source>
        <dbReference type="SAM" id="Coils"/>
    </source>
</evidence>
<evidence type="ECO:0000259" key="21">
    <source>
        <dbReference type="PROSITE" id="PS50885"/>
    </source>
</evidence>
<dbReference type="Gene3D" id="1.10.287.130">
    <property type="match status" value="1"/>
</dbReference>
<dbReference type="InterPro" id="IPR003660">
    <property type="entry name" value="HAMP_dom"/>
</dbReference>
<dbReference type="Gene3D" id="3.30.450.20">
    <property type="entry name" value="PAS domain"/>
    <property type="match status" value="1"/>
</dbReference>
<dbReference type="Pfam" id="PF00512">
    <property type="entry name" value="HisKA"/>
    <property type="match status" value="1"/>
</dbReference>
<dbReference type="PROSITE" id="PS50109">
    <property type="entry name" value="HIS_KIN"/>
    <property type="match status" value="1"/>
</dbReference>
<dbReference type="SUPFAM" id="SSF47226">
    <property type="entry name" value="Histidine-containing phosphotransfer domain, HPT domain"/>
    <property type="match status" value="1"/>
</dbReference>
<dbReference type="GO" id="GO:0005524">
    <property type="term" value="F:ATP binding"/>
    <property type="evidence" value="ECO:0007669"/>
    <property type="project" value="UniProtKB-KW"/>
</dbReference>
<feature type="transmembrane region" description="Helical" evidence="17">
    <location>
        <begin position="151"/>
        <end position="173"/>
    </location>
</feature>
<dbReference type="PANTHER" id="PTHR45339:SF1">
    <property type="entry name" value="HYBRID SIGNAL TRANSDUCTION HISTIDINE KINASE J"/>
    <property type="match status" value="1"/>
</dbReference>
<keyword evidence="12" id="KW-0902">Two-component regulatory system</keyword>
<name>A0ABU5NUT0_9GAMM</name>